<dbReference type="PANTHER" id="PTHR46211">
    <property type="entry name" value="GLYCEROPHOSPHORYL DIESTER PHOSPHODIESTERASE"/>
    <property type="match status" value="1"/>
</dbReference>
<organism evidence="2 3">
    <name type="scientific">Pontimonas salivibrio</name>
    <dbReference type="NCBI Taxonomy" id="1159327"/>
    <lineage>
        <taxon>Bacteria</taxon>
        <taxon>Bacillati</taxon>
        <taxon>Actinomycetota</taxon>
        <taxon>Actinomycetes</taxon>
        <taxon>Micrococcales</taxon>
        <taxon>Microbacteriaceae</taxon>
        <taxon>Pontimonas</taxon>
    </lineage>
</organism>
<dbReference type="PROSITE" id="PS51704">
    <property type="entry name" value="GP_PDE"/>
    <property type="match status" value="1"/>
</dbReference>
<dbReference type="EMBL" id="CP026923">
    <property type="protein sequence ID" value="AVG23981.1"/>
    <property type="molecule type" value="Genomic_DNA"/>
</dbReference>
<gene>
    <name evidence="2" type="ORF">C3B54_111013</name>
</gene>
<dbReference type="AlphaFoldDB" id="A0A2L2BQP0"/>
<dbReference type="Gene3D" id="3.20.20.190">
    <property type="entry name" value="Phosphatidylinositol (PI) phosphodiesterase"/>
    <property type="match status" value="1"/>
</dbReference>
<dbReference type="OrthoDB" id="5241788at2"/>
<accession>A0A2L2BQP0</accession>
<evidence type="ECO:0000259" key="1">
    <source>
        <dbReference type="PROSITE" id="PS51704"/>
    </source>
</evidence>
<dbReference type="GO" id="GO:0008889">
    <property type="term" value="F:glycerophosphodiester phosphodiesterase activity"/>
    <property type="evidence" value="ECO:0007669"/>
    <property type="project" value="UniProtKB-EC"/>
</dbReference>
<name>A0A2L2BQP0_9MICO</name>
<evidence type="ECO:0000313" key="3">
    <source>
        <dbReference type="Proteomes" id="UP000243077"/>
    </source>
</evidence>
<dbReference type="Proteomes" id="UP000243077">
    <property type="component" value="Chromosome"/>
</dbReference>
<dbReference type="InterPro" id="IPR017946">
    <property type="entry name" value="PLC-like_Pdiesterase_TIM-brl"/>
</dbReference>
<sequence>MVAHRGLALHFPENTLPAFSAAVEVGADILETDVHASADGVAMISHDPNLLRLAGRPERISQLRQRELSAIDLGGGVTMPSLAELLEEFPRARFSVDIKHPAALEPVVTTLKKMGATSRVMIASFSSKTRARALKALSPIVNCATSQQLFPAYLASQLGLPRIAHRALAGAQAVFIPPNWRGINLLTPRFVSQLTERKVTLGVWTINDPELMTRYWQLGVRAMVTDRADLAIQRRELMP</sequence>
<proteinExistence type="predicted"/>
<dbReference type="GO" id="GO:0006629">
    <property type="term" value="P:lipid metabolic process"/>
    <property type="evidence" value="ECO:0007669"/>
    <property type="project" value="InterPro"/>
</dbReference>
<dbReference type="PANTHER" id="PTHR46211:SF14">
    <property type="entry name" value="GLYCEROPHOSPHODIESTER PHOSPHODIESTERASE"/>
    <property type="match status" value="1"/>
</dbReference>
<keyword evidence="2" id="KW-0378">Hydrolase</keyword>
<evidence type="ECO:0000313" key="2">
    <source>
        <dbReference type="EMBL" id="AVG23981.1"/>
    </source>
</evidence>
<protein>
    <submittedName>
        <fullName evidence="2">Glycerophosphoryl diester phosphodiesterase</fullName>
        <ecNumber evidence="2">3.1.4.46</ecNumber>
    </submittedName>
</protein>
<dbReference type="EC" id="3.1.4.46" evidence="2"/>
<dbReference type="SUPFAM" id="SSF51695">
    <property type="entry name" value="PLC-like phosphodiesterases"/>
    <property type="match status" value="1"/>
</dbReference>
<keyword evidence="3" id="KW-1185">Reference proteome</keyword>
<dbReference type="InterPro" id="IPR030395">
    <property type="entry name" value="GP_PDE_dom"/>
</dbReference>
<feature type="domain" description="GP-PDE" evidence="1">
    <location>
        <begin position="1"/>
        <end position="235"/>
    </location>
</feature>
<reference evidence="2 3" key="1">
    <citation type="submission" date="2018-02" db="EMBL/GenBank/DDBJ databases">
        <title>Complete genome of the streamlined marine actinobacterium Pontimonas salivibrio CL-TW6 adapted to coastal planktonic lifestype.</title>
        <authorList>
            <person name="Cho B.C."/>
            <person name="Hardies S.C."/>
            <person name="Jang G.I."/>
            <person name="Hwang C.Y."/>
        </authorList>
    </citation>
    <scope>NUCLEOTIDE SEQUENCE [LARGE SCALE GENOMIC DNA]</scope>
    <source>
        <strain evidence="2 3">CL-TW6</strain>
    </source>
</reference>
<dbReference type="KEGG" id="psai:C3B54_111013"/>
<dbReference type="Pfam" id="PF03009">
    <property type="entry name" value="GDPD"/>
    <property type="match status" value="1"/>
</dbReference>
<dbReference type="RefSeq" id="WP_158665548.1">
    <property type="nucleotide sequence ID" value="NZ_CP026923.1"/>
</dbReference>